<accession>A0A7S6Z3R5</accession>
<dbReference type="Gene3D" id="1.10.3570.10">
    <property type="entry name" value="Rhabdovirus nucleocapsid protein like domain"/>
    <property type="match status" value="1"/>
</dbReference>
<dbReference type="SUPFAM" id="SSF140809">
    <property type="entry name" value="Rhabdovirus nucleoprotein-like"/>
    <property type="match status" value="1"/>
</dbReference>
<evidence type="ECO:0000256" key="8">
    <source>
        <dbReference type="ARBA" id="ARBA00023086"/>
    </source>
</evidence>
<dbReference type="Gene3D" id="1.10.3610.10">
    <property type="entry name" value="Nucleoprotein"/>
    <property type="match status" value="1"/>
</dbReference>
<evidence type="ECO:0000256" key="2">
    <source>
        <dbReference type="ARBA" id="ARBA00004328"/>
    </source>
</evidence>
<dbReference type="Proteomes" id="UP001228744">
    <property type="component" value="Segment"/>
</dbReference>
<dbReference type="InterPro" id="IPR023330">
    <property type="entry name" value="Rhabdovirus_ncapsid_N"/>
</dbReference>
<evidence type="ECO:0000256" key="11">
    <source>
        <dbReference type="ARBA" id="ARBA00033344"/>
    </source>
</evidence>
<keyword evidence="5" id="KW-0167">Capsid protein</keyword>
<name>A0A7S6Z3R5_9RHAB</name>
<sequence>MSTDIISESSRMENQIIRRVSTGAEVKAVLPATEAQATYPADGLADGAKPLIMIEFQDLTAAEIKQMILAGIQERRLDADIVVRYLCEVVQHWDEVNNNEIWTSFGIELAKIGQAVNPLSLLRVRYGRRAVPDLAVAQGQTDIQDKALVILLLGIYRVASITNDAYKTRVMEAVQQQALEADPKLQLNIRVLAGNKHLLSNPNYLRMVAAIDMFFYRFKESERANVRVSTLTSRFKDCAALSTFAHIASFTGLTLSGVLDWVFTETVAAEVERMMKPGQEIDKEASYMPYLKDMGLSKVSPYSATKNPGFHTWGQSACALMGSIRSQNALRASEDNWLNLKLNAEIMAFALGTSAELVKAFDIGGNTDDQDEEGAFEGELNLAEDVGMPKKRDAMEWFVYMEGRDFKLTEEMKEGLRKMAGNIKNPRPGTVGDLLKHQAL</sequence>
<evidence type="ECO:0000256" key="4">
    <source>
        <dbReference type="ARBA" id="ARBA00022497"/>
    </source>
</evidence>
<dbReference type="InterPro" id="IPR000448">
    <property type="entry name" value="Rhabdo_ncapsid"/>
</dbReference>
<evidence type="ECO:0000313" key="13">
    <source>
        <dbReference type="EMBL" id="QOX06513.1"/>
    </source>
</evidence>
<evidence type="ECO:0000256" key="7">
    <source>
        <dbReference type="ARBA" id="ARBA00022884"/>
    </source>
</evidence>
<keyword evidence="7" id="KW-0694">RNA-binding</keyword>
<evidence type="ECO:0000256" key="3">
    <source>
        <dbReference type="ARBA" id="ARBA00014389"/>
    </source>
</evidence>
<comment type="subcellular location">
    <subcellularLocation>
        <location evidence="1">Host cytoplasm</location>
    </subcellularLocation>
    <subcellularLocation>
        <location evidence="2">Virion</location>
    </subcellularLocation>
</comment>
<dbReference type="Pfam" id="PF00945">
    <property type="entry name" value="Rhabdo_ncap"/>
    <property type="match status" value="1"/>
</dbReference>
<keyword evidence="9" id="KW-1035">Host cytoplasm</keyword>
<dbReference type="SMR" id="A0A7S6Z3R5"/>
<keyword evidence="4" id="KW-1139">Helical capsid protein</keyword>
<evidence type="ECO:0000256" key="9">
    <source>
        <dbReference type="ARBA" id="ARBA00023200"/>
    </source>
</evidence>
<evidence type="ECO:0000256" key="6">
    <source>
        <dbReference type="ARBA" id="ARBA00022844"/>
    </source>
</evidence>
<dbReference type="EMBL" id="MT818233">
    <property type="protein sequence ID" value="QOX06513.1"/>
    <property type="molecule type" value="Viral_cRNA"/>
</dbReference>
<keyword evidence="10" id="KW-0687">Ribonucleoprotein</keyword>
<dbReference type="InterPro" id="IPR035961">
    <property type="entry name" value="Rhabdovirus_nucleoprotein-like"/>
</dbReference>
<gene>
    <name evidence="13" type="primary">N</name>
</gene>
<keyword evidence="8 13" id="KW-0543">Viral nucleoprotein</keyword>
<evidence type="ECO:0000259" key="12">
    <source>
        <dbReference type="Pfam" id="PF00945"/>
    </source>
</evidence>
<feature type="domain" description="Rhabdovirus nucleocapsid" evidence="12">
    <location>
        <begin position="25"/>
        <end position="415"/>
    </location>
</feature>
<evidence type="ECO:0000256" key="10">
    <source>
        <dbReference type="ARBA" id="ARBA00023274"/>
    </source>
</evidence>
<evidence type="ECO:0000256" key="5">
    <source>
        <dbReference type="ARBA" id="ARBA00022561"/>
    </source>
</evidence>
<dbReference type="InterPro" id="IPR023331">
    <property type="entry name" value="Rhabdovirus_ncapsid_C"/>
</dbReference>
<dbReference type="GO" id="GO:0003723">
    <property type="term" value="F:RNA binding"/>
    <property type="evidence" value="ECO:0007669"/>
    <property type="project" value="UniProtKB-KW"/>
</dbReference>
<dbReference type="GO" id="GO:0030430">
    <property type="term" value="C:host cell cytoplasm"/>
    <property type="evidence" value="ECO:0007669"/>
    <property type="project" value="UniProtKB-SubCell"/>
</dbReference>
<protein>
    <recommendedName>
        <fullName evidence="3">Nucleoprotein</fullName>
    </recommendedName>
    <alternativeName>
        <fullName evidence="11">Nucleocapsid protein</fullName>
    </alternativeName>
</protein>
<proteinExistence type="predicted"/>
<dbReference type="GO" id="GO:0019029">
    <property type="term" value="C:helical viral capsid"/>
    <property type="evidence" value="ECO:0007669"/>
    <property type="project" value="UniProtKB-KW"/>
</dbReference>
<dbReference type="GO" id="GO:1990904">
    <property type="term" value="C:ribonucleoprotein complex"/>
    <property type="evidence" value="ECO:0007669"/>
    <property type="project" value="UniProtKB-KW"/>
</dbReference>
<dbReference type="GO" id="GO:0019013">
    <property type="term" value="C:viral nucleocapsid"/>
    <property type="evidence" value="ECO:0007669"/>
    <property type="project" value="UniProtKB-KW"/>
</dbReference>
<organism evidence="13">
    <name type="scientific">Micropterus salmoides rhabdovirus</name>
    <dbReference type="NCBI Taxonomy" id="2527734"/>
    <lineage>
        <taxon>Viruses</taxon>
        <taxon>Riboviria</taxon>
        <taxon>Orthornavirae</taxon>
        <taxon>Negarnaviricota</taxon>
        <taxon>Haploviricotina</taxon>
        <taxon>Monjiviricetes</taxon>
        <taxon>Mononegavirales</taxon>
        <taxon>Rhabdoviridae</taxon>
        <taxon>Alpharhabdovirinae</taxon>
        <taxon>Siniperhavirus</taxon>
        <taxon>Siniperhavirus chuatsi</taxon>
    </lineage>
</organism>
<reference evidence="13" key="1">
    <citation type="submission" date="2020-07" db="EMBL/GenBank/DDBJ databases">
        <title>Isolation and identification of a Micoptenus salmoides rhabdovirus and the screening of antiviral drugs.</title>
        <authorList>
            <person name="Yang F."/>
        </authorList>
    </citation>
    <scope>NUCLEOTIDE SEQUENCE</scope>
    <source>
        <strain evidence="13">MSRV-FJ985</strain>
    </source>
</reference>
<keyword evidence="6" id="KW-0946">Virion</keyword>
<evidence type="ECO:0000256" key="1">
    <source>
        <dbReference type="ARBA" id="ARBA00004192"/>
    </source>
</evidence>